<dbReference type="GeneID" id="106806511"/>
<accession>A0ABM1DVJ5</accession>
<dbReference type="Pfam" id="PF12530">
    <property type="entry name" value="DUF3730"/>
    <property type="match status" value="1"/>
</dbReference>
<dbReference type="InterPro" id="IPR022542">
    <property type="entry name" value="FOCAD/RST1_DUF3730"/>
</dbReference>
<dbReference type="InterPro" id="IPR045163">
    <property type="entry name" value="Focadhesin/RST1"/>
</dbReference>
<evidence type="ECO:0000259" key="1">
    <source>
        <dbReference type="Pfam" id="PF11229"/>
    </source>
</evidence>
<dbReference type="InterPro" id="IPR021392">
    <property type="entry name" value="Focadhesin_C"/>
</dbReference>
<evidence type="ECO:0000313" key="3">
    <source>
        <dbReference type="Proteomes" id="UP000695022"/>
    </source>
</evidence>
<dbReference type="PANTHER" id="PTHR16212">
    <property type="entry name" value="FOCADHESIN FAMILY MEMBER"/>
    <property type="match status" value="1"/>
</dbReference>
<organism evidence="3 4">
    <name type="scientific">Priapulus caudatus</name>
    <name type="common">Priapulid worm</name>
    <dbReference type="NCBI Taxonomy" id="37621"/>
    <lineage>
        <taxon>Eukaryota</taxon>
        <taxon>Metazoa</taxon>
        <taxon>Ecdysozoa</taxon>
        <taxon>Scalidophora</taxon>
        <taxon>Priapulida</taxon>
        <taxon>Priapulimorpha</taxon>
        <taxon>Priapulimorphida</taxon>
        <taxon>Priapulidae</taxon>
        <taxon>Priapulus</taxon>
    </lineage>
</organism>
<evidence type="ECO:0000259" key="2">
    <source>
        <dbReference type="Pfam" id="PF12530"/>
    </source>
</evidence>
<dbReference type="PANTHER" id="PTHR16212:SF4">
    <property type="entry name" value="FOCADHESIN"/>
    <property type="match status" value="1"/>
</dbReference>
<dbReference type="RefSeq" id="XP_014663966.1">
    <property type="nucleotide sequence ID" value="XM_014808480.1"/>
</dbReference>
<feature type="domain" description="Focadhesin C-terminal" evidence="1">
    <location>
        <begin position="1182"/>
        <end position="1747"/>
    </location>
</feature>
<reference evidence="4" key="1">
    <citation type="submission" date="2025-08" db="UniProtKB">
        <authorList>
            <consortium name="RefSeq"/>
        </authorList>
    </citation>
    <scope>IDENTIFICATION</scope>
</reference>
<name>A0ABM1DVJ5_PRICU</name>
<feature type="domain" description="DUF3730" evidence="2">
    <location>
        <begin position="470"/>
        <end position="684"/>
    </location>
</feature>
<keyword evidence="3" id="KW-1185">Reference proteome</keyword>
<dbReference type="InterPro" id="IPR016024">
    <property type="entry name" value="ARM-type_fold"/>
</dbReference>
<protein>
    <submittedName>
        <fullName evidence="4">Focadhesin-like</fullName>
    </submittedName>
</protein>
<gene>
    <name evidence="4" type="primary">LOC106806511</name>
</gene>
<dbReference type="Proteomes" id="UP000695022">
    <property type="component" value="Unplaced"/>
</dbReference>
<proteinExistence type="predicted"/>
<dbReference type="SUPFAM" id="SSF48371">
    <property type="entry name" value="ARM repeat"/>
    <property type="match status" value="2"/>
</dbReference>
<dbReference type="Pfam" id="PF11229">
    <property type="entry name" value="Focadhesin"/>
    <property type="match status" value="1"/>
</dbReference>
<sequence length="1751" mass="192316">MWAYSQAVDKQYHCIIGKKVKGQPIQEKHHVKEVTTLVESCCSASVNVSSASAVAIADLVQQGHLDLDYAVTSLINVAPLTSKPSGIVQALRILLQQQALGTEVASSSARVFKSPYGLRSVPHPFLSLLGNQPECWPYLLSESQVFLSHQDKWIRRSAIAALAPFLTYALLHPAAPSDIQPLTRELQLCLLQIHDDEAVTRDAVEFVLRLTPWLQTGSPATCWNVKYLLVDVGRLLTTLPRDVCSDFSSRLMLDMLSHALCMRAQGLQSSTLLLRAATLARTHVDEQAVDILLMLLALLLQSCTVTCLASLLDIGISLLGAAQARSRHVCAGLLAMPLQQVLMVTETSSLCHVRENHAAASKLMQLVENAIYTQATSTMKRQQSDSILYRRLPSSLHSLYLLVLRLQDSDYCATWLNSVVLCDCLAVEGLLLIASVLTTAQGDVLLMDIALQAAAELSRQHPQQAVGMFCLLLHILGRERDPHICHQILLTIPELAVHKTCVSPVLKTLRALTTKPGVNTTAIHLLTLLWMRQERTYPHLAKVLLDVQICADDPLFWAIMAAVRTICREKPYQRGTALVPLIYRVLTSCADKAVTLPSVLGLQSLAALCEAEVLDIRSTWLALEPIFTTEQRPSVVSGICQLLAIVPSLAVQSTEYEAFNEKVMNTLWQIVQGHKDTDTCRAALLALSGFNPANFCIRHLPAEIRPDLKDPEQGAYGAALETDDEIEESPIPGYCYIQMLKHVPCSPEYGAFLTAVCNREIESMPRHVYHVSAQRRPHQAQNRVIASVPEFLFNKYERCKIPSIQGNLALGVLRTFNPPLPVDKDGKIRRAHVLNKGRQFQHLLRGIVCDVPVQCGDWYCNLSLSMTWAGFMSSLLNAVTEGRKAELEIKQRKANGDADTVEESSGETAWLWARDQITDTLRTAARGTPQEQGNSVVALAALAAAVVRRAITVDRQTEAAATQFTSTNQWLQTMIDTVLRVLDDGSVPRGAIFNWLPHKGGTAGFLPRCSAAICLHLLLPAIIAVDADHVSTAIDCLLRLLPDGECATQPSAVTFHAGLGLGLFLASVYTERFLDLCSDQNLQAVLTARHRLEQCCVSGQAEMRGGCLAGQMALLCAMCSEGSTEAVEHVTKQHSALLCLLQDTNPMCSEFSVGCVCVAAVTACALRANVLQLACAISVLDLLTKLQAENPRDAALGQALGMMVHELLLPGRQPAIIRLKERLYGDWMKTLTDAGAPLLHRQTCLRGVLAIFGSEREITGMAEDVTETHVDSRLNDVLRLTMQILSGSTEVALQSCAAWMLGQVCAVISNSERATTTAPSDYSYLSDQYVLRPLISVIGEAGKLGPEVVRTDELELYVQALAATHARPLPPLNWASLLNPLLKLPFGALVQQMCLQIAINEGASSTSAAQFVSAWCIPPLYTSLQPHCKTLLCEKLPTLIRFLPPAKLRTLLERLIADAFSTDSEGVQLVSLLDGFSAALTVADPPQAVTPVLYMNVEHIYTLISAEENYDTLRSVYSLVEQLPENLVQRLVSFEHSDLRKPIFVCCHLVKSGKMPLQWLDKCIEGVLANMSLTINISWLLRLVGICLHRCSRAEHHGGEAASLQWMLNLLGKMREVMLARSEAAILRQKITALMQIFAACVVAFSTSRLHPLGTIAMQYDRQLHLLEGKNVSLGSELLSLLPVELPKLLQSKPWHQASSTVFSLLLLLQQQKNEFGVELSSIISDCFRELRHCSEFKGAAIWTQVVQLEV</sequence>
<evidence type="ECO:0000313" key="4">
    <source>
        <dbReference type="RefSeq" id="XP_014663966.1"/>
    </source>
</evidence>